<feature type="transmembrane region" description="Helical" evidence="1">
    <location>
        <begin position="39"/>
        <end position="58"/>
    </location>
</feature>
<evidence type="ECO:0000313" key="3">
    <source>
        <dbReference type="Proteomes" id="UP000199634"/>
    </source>
</evidence>
<keyword evidence="1" id="KW-0812">Transmembrane</keyword>
<name>A0A1H6MBD2_9FLAO</name>
<dbReference type="STRING" id="1159016.SAMN02927937_02554"/>
<protein>
    <submittedName>
        <fullName evidence="2">Uncharacterized protein</fullName>
    </submittedName>
</protein>
<evidence type="ECO:0000313" key="2">
    <source>
        <dbReference type="EMBL" id="SEH98696.1"/>
    </source>
</evidence>
<organism evidence="2 3">
    <name type="scientific">Paenimyroides marinum</name>
    <dbReference type="NCBI Taxonomy" id="1159016"/>
    <lineage>
        <taxon>Bacteria</taxon>
        <taxon>Pseudomonadati</taxon>
        <taxon>Bacteroidota</taxon>
        <taxon>Flavobacteriia</taxon>
        <taxon>Flavobacteriales</taxon>
        <taxon>Flavobacteriaceae</taxon>
        <taxon>Paenimyroides</taxon>
    </lineage>
</organism>
<keyword evidence="1" id="KW-0472">Membrane</keyword>
<keyword evidence="1" id="KW-1133">Transmembrane helix</keyword>
<accession>A0A1H6MBD2</accession>
<evidence type="ECO:0000256" key="1">
    <source>
        <dbReference type="SAM" id="Phobius"/>
    </source>
</evidence>
<sequence length="282" mass="31842">MLLLCKIESLCFYFRSFAKPRNAVTLWQPTLDKMKLSKMTTGIIIGLIVIAFIAVTFYKKKSSAGQTYYPSTVSSTVDKTVPDSAVGFGYKCMWFAVKTDNKNRLAEILKLKNISDCNWQVGIDKAYNGSVFITPTIDGWTLACGWGLPHGDTKEGIDEVKSILQTLSKEFGNAQFFCTYRVTEYHCWIKANNGQVERVYSYLGESGENVVIEGQPTEFEQTLKLANTFSDEAKDEKYFEREDVVWVNEELLMQVAGHWSIDPTKLDDRQDIAPGLGLLGQR</sequence>
<dbReference type="Proteomes" id="UP000199634">
    <property type="component" value="Unassembled WGS sequence"/>
</dbReference>
<dbReference type="EMBL" id="FNXE01000048">
    <property type="protein sequence ID" value="SEH98696.1"/>
    <property type="molecule type" value="Genomic_DNA"/>
</dbReference>
<reference evidence="2 3" key="1">
    <citation type="submission" date="2016-10" db="EMBL/GenBank/DDBJ databases">
        <authorList>
            <person name="de Groot N.N."/>
        </authorList>
    </citation>
    <scope>NUCLEOTIDE SEQUENCE [LARGE SCALE GENOMIC DNA]</scope>
    <source>
        <strain evidence="2 3">CGMCC 1.10825</strain>
    </source>
</reference>
<gene>
    <name evidence="2" type="ORF">SAMN02927937_02554</name>
</gene>
<proteinExistence type="predicted"/>
<keyword evidence="3" id="KW-1185">Reference proteome</keyword>
<dbReference type="AlphaFoldDB" id="A0A1H6MBD2"/>